<name>A0A183DVQ5_9BILA</name>
<dbReference type="Proteomes" id="UP000271098">
    <property type="component" value="Unassembled WGS sequence"/>
</dbReference>
<proteinExistence type="predicted"/>
<organism evidence="3">
    <name type="scientific">Gongylonema pulchrum</name>
    <dbReference type="NCBI Taxonomy" id="637853"/>
    <lineage>
        <taxon>Eukaryota</taxon>
        <taxon>Metazoa</taxon>
        <taxon>Ecdysozoa</taxon>
        <taxon>Nematoda</taxon>
        <taxon>Chromadorea</taxon>
        <taxon>Rhabditida</taxon>
        <taxon>Spirurina</taxon>
        <taxon>Spiruromorpha</taxon>
        <taxon>Spiruroidea</taxon>
        <taxon>Gongylonematidae</taxon>
        <taxon>Gongylonema</taxon>
    </lineage>
</organism>
<reference evidence="1 2" key="2">
    <citation type="submission" date="2018-11" db="EMBL/GenBank/DDBJ databases">
        <authorList>
            <consortium name="Pathogen Informatics"/>
        </authorList>
    </citation>
    <scope>NUCLEOTIDE SEQUENCE [LARGE SCALE GENOMIC DNA]</scope>
</reference>
<dbReference type="AlphaFoldDB" id="A0A183DVQ5"/>
<gene>
    <name evidence="1" type="ORF">GPUH_LOCUS12796</name>
</gene>
<evidence type="ECO:0000313" key="1">
    <source>
        <dbReference type="EMBL" id="VDN21054.1"/>
    </source>
</evidence>
<dbReference type="EMBL" id="UYRT01079616">
    <property type="protein sequence ID" value="VDN21054.1"/>
    <property type="molecule type" value="Genomic_DNA"/>
</dbReference>
<accession>A0A183DVQ5</accession>
<sequence length="144" mass="16234">MCCRDGRATHMRSARRELRPSEELLLFKNYMKLLRSRLKIIPIHDHSEVSVAAASDTLLRAPAMGARCWKRWAIFDGAFAPAAVAGDVLECCEGWRACECLQGSLGGRLKMRVSAMNRRAYLKANGLPQRIGTPIRVHRTRAER</sequence>
<keyword evidence="2" id="KW-1185">Reference proteome</keyword>
<protein>
    <submittedName>
        <fullName evidence="1 3">Uncharacterized protein</fullName>
    </submittedName>
</protein>
<dbReference type="WBParaSite" id="GPUH_0001281001-mRNA-1">
    <property type="protein sequence ID" value="GPUH_0001281001-mRNA-1"/>
    <property type="gene ID" value="GPUH_0001281001"/>
</dbReference>
<evidence type="ECO:0000313" key="3">
    <source>
        <dbReference type="WBParaSite" id="GPUH_0001281001-mRNA-1"/>
    </source>
</evidence>
<evidence type="ECO:0000313" key="2">
    <source>
        <dbReference type="Proteomes" id="UP000271098"/>
    </source>
</evidence>
<reference evidence="3" key="1">
    <citation type="submission" date="2016-06" db="UniProtKB">
        <authorList>
            <consortium name="WormBaseParasite"/>
        </authorList>
    </citation>
    <scope>IDENTIFICATION</scope>
</reference>